<dbReference type="AlphaFoldDB" id="A0A645EC26"/>
<dbReference type="EMBL" id="VSSQ01045615">
    <property type="protein sequence ID" value="MPM99527.1"/>
    <property type="molecule type" value="Genomic_DNA"/>
</dbReference>
<comment type="caution">
    <text evidence="2">The sequence shown here is derived from an EMBL/GenBank/DDBJ whole genome shotgun (WGS) entry which is preliminary data.</text>
</comment>
<sequence length="160" mass="18024">MLEEELGTAKVPAQKRGAKKKSPLLPPHRRFEFDRALVFAGLSSKGNRYVTFKLALPDDLWFHAQGVPGSHVILRPLSALAEDELNAFKDFCASLAAYYSKARESSRQRVDYTRRRYVSPIRGGEANVTYKEFSTVAGDPLLWQRWKELNALPESGQTAP</sequence>
<organism evidence="2">
    <name type="scientific">bioreactor metagenome</name>
    <dbReference type="NCBI Taxonomy" id="1076179"/>
    <lineage>
        <taxon>unclassified sequences</taxon>
        <taxon>metagenomes</taxon>
        <taxon>ecological metagenomes</taxon>
    </lineage>
</organism>
<proteinExistence type="predicted"/>
<gene>
    <name evidence="2" type="primary">yloA_21</name>
    <name evidence="2" type="ORF">SDC9_146719</name>
</gene>
<evidence type="ECO:0008006" key="3">
    <source>
        <dbReference type="Google" id="ProtNLM"/>
    </source>
</evidence>
<accession>A0A645EC26</accession>
<reference evidence="2" key="1">
    <citation type="submission" date="2019-08" db="EMBL/GenBank/DDBJ databases">
        <authorList>
            <person name="Kucharzyk K."/>
            <person name="Murdoch R.W."/>
            <person name="Higgins S."/>
            <person name="Loffler F."/>
        </authorList>
    </citation>
    <scope>NUCLEOTIDE SEQUENCE</scope>
</reference>
<evidence type="ECO:0000313" key="2">
    <source>
        <dbReference type="EMBL" id="MPM99527.1"/>
    </source>
</evidence>
<protein>
    <recommendedName>
        <fullName evidence="3">NFACT RNA-binding domain-containing protein</fullName>
    </recommendedName>
</protein>
<name>A0A645EC26_9ZZZZ</name>
<feature type="region of interest" description="Disordered" evidence="1">
    <location>
        <begin position="1"/>
        <end position="22"/>
    </location>
</feature>
<evidence type="ECO:0000256" key="1">
    <source>
        <dbReference type="SAM" id="MobiDB-lite"/>
    </source>
</evidence>